<dbReference type="Proteomes" id="UP000824190">
    <property type="component" value="Unassembled WGS sequence"/>
</dbReference>
<comment type="caution">
    <text evidence="2">The sequence shown here is derived from an EMBL/GenBank/DDBJ whole genome shotgun (WGS) entry which is preliminary data.</text>
</comment>
<name>A0A9D1ULE5_9CORY</name>
<dbReference type="Pfam" id="PF00756">
    <property type="entry name" value="Esterase"/>
    <property type="match status" value="1"/>
</dbReference>
<accession>A0A9D1ULE5</accession>
<evidence type="ECO:0000313" key="3">
    <source>
        <dbReference type="Proteomes" id="UP000824190"/>
    </source>
</evidence>
<feature type="chain" id="PRO_5038670581" evidence="1">
    <location>
        <begin position="29"/>
        <end position="314"/>
    </location>
</feature>
<sequence length="314" mass="34190">MTGFASAVVTALAVAVTTLAPATMPAAAADTPASCESYKKSAMTCKVWSESMDRHIPVVVKPAKTPGNDKVIQFLDGIDGGDGWSSRAINYVDGDDATVVFPAAEPRSFFVDWDAPAPGGKEMKYETFMTRELPAYLEKEFGVPNGGRERTGIVGLSMGAYSAMNLASRNPDMYRSVLALSGFYNNQSLVGRISIDGTAMTHGDDNNGMPWQSETSRAANNPWANVDKLDMPVHMAVSTGIPDPCTNYPLRTSFDGALIETGSLGATIAWDLWTKLHLKNNVYVTYVPVGIHAYDTWVNAAFRDQKLYWKFNRF</sequence>
<keyword evidence="1" id="KW-0732">Signal</keyword>
<feature type="signal peptide" evidence="1">
    <location>
        <begin position="1"/>
        <end position="28"/>
    </location>
</feature>
<dbReference type="PANTHER" id="PTHR48098:SF1">
    <property type="entry name" value="DIACYLGLYCEROL ACYLTRANSFERASE_MYCOLYLTRANSFERASE AG85A"/>
    <property type="match status" value="1"/>
</dbReference>
<evidence type="ECO:0000256" key="1">
    <source>
        <dbReference type="SAM" id="SignalP"/>
    </source>
</evidence>
<dbReference type="SUPFAM" id="SSF53474">
    <property type="entry name" value="alpha/beta-Hydrolases"/>
    <property type="match status" value="1"/>
</dbReference>
<dbReference type="GO" id="GO:0016747">
    <property type="term" value="F:acyltransferase activity, transferring groups other than amino-acyl groups"/>
    <property type="evidence" value="ECO:0007669"/>
    <property type="project" value="TreeGrafter"/>
</dbReference>
<dbReference type="AlphaFoldDB" id="A0A9D1ULE5"/>
<dbReference type="EMBL" id="DXGC01000073">
    <property type="protein sequence ID" value="HIW91648.1"/>
    <property type="molecule type" value="Genomic_DNA"/>
</dbReference>
<proteinExistence type="predicted"/>
<organism evidence="2 3">
    <name type="scientific">Candidatus Corynebacterium avicola</name>
    <dbReference type="NCBI Taxonomy" id="2838527"/>
    <lineage>
        <taxon>Bacteria</taxon>
        <taxon>Bacillati</taxon>
        <taxon>Actinomycetota</taxon>
        <taxon>Actinomycetes</taxon>
        <taxon>Mycobacteriales</taxon>
        <taxon>Corynebacteriaceae</taxon>
        <taxon>Corynebacterium</taxon>
    </lineage>
</organism>
<evidence type="ECO:0000313" key="2">
    <source>
        <dbReference type="EMBL" id="HIW91648.1"/>
    </source>
</evidence>
<gene>
    <name evidence="2" type="ORF">H9870_08315</name>
</gene>
<reference evidence="2" key="1">
    <citation type="journal article" date="2021" name="PeerJ">
        <title>Extensive microbial diversity within the chicken gut microbiome revealed by metagenomics and culture.</title>
        <authorList>
            <person name="Gilroy R."/>
            <person name="Ravi A."/>
            <person name="Getino M."/>
            <person name="Pursley I."/>
            <person name="Horton D.L."/>
            <person name="Alikhan N.F."/>
            <person name="Baker D."/>
            <person name="Gharbi K."/>
            <person name="Hall N."/>
            <person name="Watson M."/>
            <person name="Adriaenssens E.M."/>
            <person name="Foster-Nyarko E."/>
            <person name="Jarju S."/>
            <person name="Secka A."/>
            <person name="Antonio M."/>
            <person name="Oren A."/>
            <person name="Chaudhuri R.R."/>
            <person name="La Ragione R."/>
            <person name="Hildebrand F."/>
            <person name="Pallen M.J."/>
        </authorList>
    </citation>
    <scope>NUCLEOTIDE SEQUENCE</scope>
    <source>
        <strain evidence="2">CHK32-1732</strain>
    </source>
</reference>
<dbReference type="InterPro" id="IPR029058">
    <property type="entry name" value="AB_hydrolase_fold"/>
</dbReference>
<protein>
    <submittedName>
        <fullName evidence="2">Esterase family protein</fullName>
    </submittedName>
</protein>
<dbReference type="InterPro" id="IPR050583">
    <property type="entry name" value="Mycobacterial_A85_antigen"/>
</dbReference>
<dbReference type="Gene3D" id="3.40.50.1820">
    <property type="entry name" value="alpha/beta hydrolase"/>
    <property type="match status" value="1"/>
</dbReference>
<dbReference type="InterPro" id="IPR000801">
    <property type="entry name" value="Esterase-like"/>
</dbReference>
<dbReference type="PANTHER" id="PTHR48098">
    <property type="entry name" value="ENTEROCHELIN ESTERASE-RELATED"/>
    <property type="match status" value="1"/>
</dbReference>
<reference evidence="2" key="2">
    <citation type="submission" date="2021-04" db="EMBL/GenBank/DDBJ databases">
        <authorList>
            <person name="Gilroy R."/>
        </authorList>
    </citation>
    <scope>NUCLEOTIDE SEQUENCE</scope>
    <source>
        <strain evidence="2">CHK32-1732</strain>
    </source>
</reference>